<evidence type="ECO:0000259" key="2">
    <source>
        <dbReference type="Pfam" id="PF25273"/>
    </source>
</evidence>
<dbReference type="PANTHER" id="PTHR10773:SF19">
    <property type="match status" value="1"/>
</dbReference>
<keyword evidence="4" id="KW-1185">Reference proteome</keyword>
<proteinExistence type="predicted"/>
<accession>A0ABM5KFE4</accession>
<sequence>MYSQQGSRGSKLLALAAGAIKMGQAMGQKIGSNDLKSSTTVLEYIVPEEHENFANEIKSSTIVPQCNQVDIEQKNSTTEIKLGNIVPEEQENYSKEIEPSNPVPECHEIHIEQTAEVELVATVPEDQATHSRWEYENVDDSDLDPDFRMPHSGSDVSSASPTTSQEEETEIDNTQVDDRRKCKKRKANPVEWKKSKSKLLRNAGKSYESSSFRKTKFPAKNLRPACREQCKLQCSNKIDEPKRLEIFNKYWSLGNLQSQREFISRSITPIKPQYQYRKEGSRRQCNHAFHFLISNVKVRVCKLFFKATLDISDRPIRTVIAKLNEGFLQEDLRGKHGHHPQVDSAIKDGVIDHINSIPRTESHYLRAQSTREYIEGGKSLADLHRDYKNECIQKNVPYANITMYSRIFNNNFNISFFTPKKDMCDLCNSYNNATEDEKVVLNQKYDTHLREKVLSREEKEEDKKRAVLSEGNIIVATYDLQAVLPAPRGNSSTFYYKSQINSYNLTVTELQSDNVQCFFWHEGEGARGAIEIGSCILKYLEEKANATNNNNLEIILYSDNCCGQQKNKFIMGMYLYAVQKYNIKSITHKLLIAGHTQNEGDNVHSVIEKQIKRALKSGPIYIPTDYVRLIQSARKKGNPYKVTELGYQDFMDLKTLSQQRGSNYNKLSDNELIRTSDIIILKVQKNNPGIIFVKTTYEQKEFAQINVNHNRRSMQISTSECVAAYKKKMQISALKKAHIESLISAKSIPTLYKPIYESMFS</sequence>
<protein>
    <recommendedName>
        <fullName evidence="2">DUF7869 domain-containing protein</fullName>
    </recommendedName>
</protein>
<name>A0ABM5KFE4_DIAVI</name>
<dbReference type="EnsemblMetazoa" id="XM_050652964.1">
    <property type="protein sequence ID" value="XP_050508921.1"/>
    <property type="gene ID" value="LOC126886119"/>
</dbReference>
<dbReference type="RefSeq" id="XP_050508921.1">
    <property type="nucleotide sequence ID" value="XM_050652964.1"/>
</dbReference>
<dbReference type="GeneID" id="126886119"/>
<feature type="domain" description="DUF7869" evidence="2">
    <location>
        <begin position="534"/>
        <end position="614"/>
    </location>
</feature>
<organism evidence="3 4">
    <name type="scientific">Diabrotica virgifera virgifera</name>
    <name type="common">western corn rootworm</name>
    <dbReference type="NCBI Taxonomy" id="50390"/>
    <lineage>
        <taxon>Eukaryota</taxon>
        <taxon>Metazoa</taxon>
        <taxon>Ecdysozoa</taxon>
        <taxon>Arthropoda</taxon>
        <taxon>Hexapoda</taxon>
        <taxon>Insecta</taxon>
        <taxon>Pterygota</taxon>
        <taxon>Neoptera</taxon>
        <taxon>Endopterygota</taxon>
        <taxon>Coleoptera</taxon>
        <taxon>Polyphaga</taxon>
        <taxon>Cucujiformia</taxon>
        <taxon>Chrysomeloidea</taxon>
        <taxon>Chrysomelidae</taxon>
        <taxon>Galerucinae</taxon>
        <taxon>Diabroticina</taxon>
        <taxon>Diabroticites</taxon>
        <taxon>Diabrotica</taxon>
    </lineage>
</organism>
<dbReference type="PANTHER" id="PTHR10773">
    <property type="entry name" value="DNA-DIRECTED RNA POLYMERASES I, II, AND III SUBUNIT RPABC2"/>
    <property type="match status" value="1"/>
</dbReference>
<dbReference type="Pfam" id="PF25273">
    <property type="entry name" value="DUF7869"/>
    <property type="match status" value="1"/>
</dbReference>
<feature type="compositionally biased region" description="Polar residues" evidence="1">
    <location>
        <begin position="154"/>
        <end position="164"/>
    </location>
</feature>
<dbReference type="InterPro" id="IPR057191">
    <property type="entry name" value="DUF7869"/>
</dbReference>
<evidence type="ECO:0000313" key="4">
    <source>
        <dbReference type="Proteomes" id="UP001652700"/>
    </source>
</evidence>
<feature type="region of interest" description="Disordered" evidence="1">
    <location>
        <begin position="128"/>
        <end position="195"/>
    </location>
</feature>
<evidence type="ECO:0000256" key="1">
    <source>
        <dbReference type="SAM" id="MobiDB-lite"/>
    </source>
</evidence>
<reference evidence="3" key="1">
    <citation type="submission" date="2025-05" db="UniProtKB">
        <authorList>
            <consortium name="EnsemblMetazoa"/>
        </authorList>
    </citation>
    <scope>IDENTIFICATION</scope>
</reference>
<evidence type="ECO:0000313" key="3">
    <source>
        <dbReference type="EnsemblMetazoa" id="XP_050508921.1"/>
    </source>
</evidence>
<dbReference type="Proteomes" id="UP001652700">
    <property type="component" value="Unplaced"/>
</dbReference>